<comment type="caution">
    <text evidence="8">The sequence shown here is derived from an EMBL/GenBank/DDBJ whole genome shotgun (WGS) entry which is preliminary data.</text>
</comment>
<sequence>MLNDSSGLPKVKDSLIRQILLGNEPSPELIAIITIYFFQGILALSRLAVSFFLKDELLLSPVQMSAIIGISTIPWMIKPLYGFISDSFPLFGYHRKPYILLSGIIGCAAWVCLGTVVHTSSMATMMILLSFLSVAISDVIIDSIVVQRARIETEANVGSLQSLCWGSTAIGGLCTAYFSGLLLEYFSTRTVFLITALFPLVMSSVTWLIAEQPVDKNEQNKKDNNTKNQLVQIRAAITKEAILLPTLFIFFWHATPNAEAAFFYFTTNELHFDPEFLGRVQLVTSFASLIGVWVFQRYLKTIPFRVMFTWGILLSTALGMTTLLLVTHTNRLLGIDDHWFSLGDSLIITVIGKIVFMPVLVLSTKLCPPGIEATFFALLMSVLNLGGTVSYGLGSVMMQWLGITENHFDSLWLLIIITNCSSLIPIFLIKWLPDGKVEINNSQAVVNDVV</sequence>
<evidence type="ECO:0000256" key="4">
    <source>
        <dbReference type="ARBA" id="ARBA00022692"/>
    </source>
</evidence>
<dbReference type="Pfam" id="PF03092">
    <property type="entry name" value="BT1"/>
    <property type="match status" value="1"/>
</dbReference>
<dbReference type="AlphaFoldDB" id="A0A2S6CUC5"/>
<keyword evidence="4 7" id="KW-0812">Transmembrane</keyword>
<dbReference type="OrthoDB" id="8191993at2"/>
<evidence type="ECO:0000256" key="2">
    <source>
        <dbReference type="ARBA" id="ARBA00007015"/>
    </source>
</evidence>
<feature type="transmembrane region" description="Helical" evidence="7">
    <location>
        <begin position="307"/>
        <end position="326"/>
    </location>
</feature>
<keyword evidence="3" id="KW-0813">Transport</keyword>
<feature type="transmembrane region" description="Helical" evidence="7">
    <location>
        <begin position="190"/>
        <end position="210"/>
    </location>
</feature>
<dbReference type="NCBIfam" id="TIGR00788">
    <property type="entry name" value="fbt"/>
    <property type="match status" value="1"/>
</dbReference>
<feature type="transmembrane region" description="Helical" evidence="7">
    <location>
        <begin position="58"/>
        <end position="77"/>
    </location>
</feature>
<feature type="transmembrane region" description="Helical" evidence="7">
    <location>
        <begin position="231"/>
        <end position="254"/>
    </location>
</feature>
<dbReference type="PANTHER" id="PTHR31585:SF0">
    <property type="entry name" value="FOLATE-BIOPTERIN TRANSPORTER 1, CHLOROPLASTIC"/>
    <property type="match status" value="1"/>
</dbReference>
<dbReference type="SUPFAM" id="SSF103473">
    <property type="entry name" value="MFS general substrate transporter"/>
    <property type="match status" value="1"/>
</dbReference>
<comment type="similarity">
    <text evidence="2">Belongs to the major facilitator superfamily. Folate-biopterin transporter (TC 2.A.71) family.</text>
</comment>
<dbReference type="RefSeq" id="WP_104387839.1">
    <property type="nucleotide sequence ID" value="NZ_PGEM01000073.1"/>
</dbReference>
<evidence type="ECO:0000256" key="3">
    <source>
        <dbReference type="ARBA" id="ARBA00022448"/>
    </source>
</evidence>
<keyword evidence="9" id="KW-1185">Reference proteome</keyword>
<dbReference type="GO" id="GO:0016020">
    <property type="term" value="C:membrane"/>
    <property type="evidence" value="ECO:0007669"/>
    <property type="project" value="UniProtKB-SubCell"/>
</dbReference>
<dbReference type="InterPro" id="IPR036259">
    <property type="entry name" value="MFS_trans_sf"/>
</dbReference>
<dbReference type="PANTHER" id="PTHR31585">
    <property type="entry name" value="FOLATE-BIOPTERIN TRANSPORTER 1, CHLOROPLASTIC"/>
    <property type="match status" value="1"/>
</dbReference>
<dbReference type="EMBL" id="PGEM01000073">
    <property type="protein sequence ID" value="PPJ63336.1"/>
    <property type="molecule type" value="Genomic_DNA"/>
</dbReference>
<evidence type="ECO:0000256" key="6">
    <source>
        <dbReference type="ARBA" id="ARBA00023136"/>
    </source>
</evidence>
<feature type="transmembrane region" description="Helical" evidence="7">
    <location>
        <begin position="410"/>
        <end position="429"/>
    </location>
</feature>
<evidence type="ECO:0000256" key="5">
    <source>
        <dbReference type="ARBA" id="ARBA00022989"/>
    </source>
</evidence>
<dbReference type="Proteomes" id="UP000239589">
    <property type="component" value="Unassembled WGS sequence"/>
</dbReference>
<evidence type="ECO:0000313" key="9">
    <source>
        <dbReference type="Proteomes" id="UP000239589"/>
    </source>
</evidence>
<feature type="transmembrane region" description="Helical" evidence="7">
    <location>
        <begin position="375"/>
        <end position="398"/>
    </location>
</feature>
<dbReference type="InterPro" id="IPR004324">
    <property type="entry name" value="FBT"/>
</dbReference>
<dbReference type="InterPro" id="IPR039309">
    <property type="entry name" value="BT1"/>
</dbReference>
<accession>A0A2S6CUC5</accession>
<feature type="transmembrane region" description="Helical" evidence="7">
    <location>
        <begin position="157"/>
        <end position="178"/>
    </location>
</feature>
<feature type="transmembrane region" description="Helical" evidence="7">
    <location>
        <begin position="276"/>
        <end position="295"/>
    </location>
</feature>
<gene>
    <name evidence="8" type="ORF">CUN59_10685</name>
</gene>
<organism evidence="8 9">
    <name type="scientific">Cuspidothrix issatschenkoi CHARLIE-1</name>
    <dbReference type="NCBI Taxonomy" id="2052836"/>
    <lineage>
        <taxon>Bacteria</taxon>
        <taxon>Bacillati</taxon>
        <taxon>Cyanobacteriota</taxon>
        <taxon>Cyanophyceae</taxon>
        <taxon>Nostocales</taxon>
        <taxon>Aphanizomenonaceae</taxon>
        <taxon>Cuspidothrix</taxon>
    </lineage>
</organism>
<reference evidence="8 9" key="1">
    <citation type="submission" date="2018-02" db="EMBL/GenBank/DDBJ databases">
        <title>Discovery of a pederin family compound in a non-symbiotic bloom-forming cyanobacterium.</title>
        <authorList>
            <person name="Kust A."/>
            <person name="Mares J."/>
            <person name="Jokela J."/>
            <person name="Urajova P."/>
            <person name="Hajek J."/>
            <person name="Saurav K."/>
            <person name="Voracova K."/>
            <person name="Fewer D.P."/>
            <person name="Haapaniemi E."/>
            <person name="Permi P."/>
            <person name="Rehakova K."/>
            <person name="Sivonen K."/>
            <person name="Hrouzek P."/>
        </authorList>
    </citation>
    <scope>NUCLEOTIDE SEQUENCE [LARGE SCALE GENOMIC DNA]</scope>
    <source>
        <strain evidence="8 9">CHARLIE-1</strain>
    </source>
</reference>
<feature type="transmembrane region" description="Helical" evidence="7">
    <location>
        <begin position="346"/>
        <end position="363"/>
    </location>
</feature>
<dbReference type="Gene3D" id="1.20.1250.20">
    <property type="entry name" value="MFS general substrate transporter like domains"/>
    <property type="match status" value="1"/>
</dbReference>
<keyword evidence="5 7" id="KW-1133">Transmembrane helix</keyword>
<dbReference type="CDD" id="cd17484">
    <property type="entry name" value="MFS_FBT"/>
    <property type="match status" value="1"/>
</dbReference>
<proteinExistence type="inferred from homology"/>
<evidence type="ECO:0000256" key="7">
    <source>
        <dbReference type="SAM" id="Phobius"/>
    </source>
</evidence>
<comment type="subcellular location">
    <subcellularLocation>
        <location evidence="1">Membrane</location>
        <topology evidence="1">Multi-pass membrane protein</topology>
    </subcellularLocation>
</comment>
<name>A0A2S6CUC5_9CYAN</name>
<feature type="transmembrane region" description="Helical" evidence="7">
    <location>
        <begin position="98"/>
        <end position="117"/>
    </location>
</feature>
<feature type="transmembrane region" description="Helical" evidence="7">
    <location>
        <begin position="29"/>
        <end position="52"/>
    </location>
</feature>
<evidence type="ECO:0000256" key="1">
    <source>
        <dbReference type="ARBA" id="ARBA00004141"/>
    </source>
</evidence>
<protein>
    <submittedName>
        <fullName evidence="8">Folate/biopterin family MFS transporter</fullName>
    </submittedName>
</protein>
<feature type="transmembrane region" description="Helical" evidence="7">
    <location>
        <begin position="123"/>
        <end position="145"/>
    </location>
</feature>
<keyword evidence="6 7" id="KW-0472">Membrane</keyword>
<evidence type="ECO:0000313" key="8">
    <source>
        <dbReference type="EMBL" id="PPJ63336.1"/>
    </source>
</evidence>